<evidence type="ECO:0000313" key="1">
    <source>
        <dbReference type="EMBL" id="SMQ99610.1"/>
    </source>
</evidence>
<dbReference type="EMBL" id="LT853882">
    <property type="protein sequence ID" value="SMQ99610.1"/>
    <property type="molecule type" value="Genomic_DNA"/>
</dbReference>
<dbReference type="AlphaFoldDB" id="A0A1Y6HPA2"/>
<gene>
    <name evidence="2" type="ORF">PD5205_02345</name>
    <name evidence="1" type="ORF">PD885_02372</name>
</gene>
<dbReference type="Proteomes" id="UP000195877">
    <property type="component" value="Chromosome 1"/>
</dbReference>
<evidence type="ECO:0000313" key="2">
    <source>
        <dbReference type="EMBL" id="SMR03642.1"/>
    </source>
</evidence>
<dbReference type="EMBL" id="LT853885">
    <property type="protein sequence ID" value="SMR03642.1"/>
    <property type="molecule type" value="Genomic_DNA"/>
</dbReference>
<name>A0A1Y6HPA2_9XANT</name>
<organism evidence="2 4">
    <name type="scientific">Xanthomonas fragariae</name>
    <dbReference type="NCBI Taxonomy" id="48664"/>
    <lineage>
        <taxon>Bacteria</taxon>
        <taxon>Pseudomonadati</taxon>
        <taxon>Pseudomonadota</taxon>
        <taxon>Gammaproteobacteria</taxon>
        <taxon>Lysobacterales</taxon>
        <taxon>Lysobacteraceae</taxon>
        <taxon>Xanthomonas</taxon>
    </lineage>
</organism>
<proteinExistence type="predicted"/>
<reference evidence="1 3" key="2">
    <citation type="submission" date="2017-05" db="EMBL/GenBank/DDBJ databases">
        <authorList>
            <person name="Blom J."/>
        </authorList>
    </citation>
    <scope>NUCLEOTIDE SEQUENCE [LARGE SCALE GENOMIC DNA]</scope>
    <source>
        <strain evidence="1">PD885</strain>
    </source>
</reference>
<sequence length="199" mass="21828">MAAALIGERRAGTCRLEHALHADRLREQWQRHAALHRPHERLLARLHGDGAGAGEGEVAAFDGDAGTASHRQVDGLARRQFHFGVGADQLQSFFRLHAHFVRLRLHVQRAFAADEAQAVGLRLPAVHRRGQHADRLAAVQAGGCRRGLLGCAAGTVIHGTRSIASRFPSSRTPGRYGERLRAAWEWSAGRRIRAAANCW</sequence>
<reference evidence="2 4" key="1">
    <citation type="submission" date="2017-05" db="EMBL/GenBank/DDBJ databases">
        <authorList>
            <person name="Song R."/>
            <person name="Chenine A.L."/>
            <person name="Ruprecht R.M."/>
        </authorList>
    </citation>
    <scope>NUCLEOTIDE SEQUENCE [LARGE SCALE GENOMIC DNA]</scope>
    <source>
        <strain evidence="2">PD5205</strain>
    </source>
</reference>
<keyword evidence="3" id="KW-1185">Reference proteome</keyword>
<evidence type="ECO:0000313" key="3">
    <source>
        <dbReference type="Proteomes" id="UP000195877"/>
    </source>
</evidence>
<dbReference type="Proteomes" id="UP000195953">
    <property type="component" value="Chromosome 1"/>
</dbReference>
<accession>A0A1Y6HPA2</accession>
<protein>
    <submittedName>
        <fullName evidence="2">Uncharacterized protein</fullName>
    </submittedName>
</protein>
<evidence type="ECO:0000313" key="4">
    <source>
        <dbReference type="Proteomes" id="UP000195953"/>
    </source>
</evidence>